<dbReference type="SFLD" id="SFLDG01021">
    <property type="entry name" value="Trichodiene_Synthase_Like"/>
    <property type="match status" value="1"/>
</dbReference>
<dbReference type="SUPFAM" id="SSF48576">
    <property type="entry name" value="Terpenoid synthases"/>
    <property type="match status" value="1"/>
</dbReference>
<name>A0A0P7B7E6_9HYPO</name>
<dbReference type="InterPro" id="IPR024652">
    <property type="entry name" value="Trichodiene_synth"/>
</dbReference>
<comment type="caution">
    <text evidence="3">The sequence shown here is derived from an EMBL/GenBank/DDBJ whole genome shotgun (WGS) entry which is preliminary data.</text>
</comment>
<evidence type="ECO:0008006" key="5">
    <source>
        <dbReference type="Google" id="ProtNLM"/>
    </source>
</evidence>
<protein>
    <recommendedName>
        <fullName evidence="5">Trichodiene synthase</fullName>
    </recommendedName>
</protein>
<organism evidence="3 4">
    <name type="scientific">Neonectria ditissima</name>
    <dbReference type="NCBI Taxonomy" id="78410"/>
    <lineage>
        <taxon>Eukaryota</taxon>
        <taxon>Fungi</taxon>
        <taxon>Dikarya</taxon>
        <taxon>Ascomycota</taxon>
        <taxon>Pezizomycotina</taxon>
        <taxon>Sordariomycetes</taxon>
        <taxon>Hypocreomycetidae</taxon>
        <taxon>Hypocreales</taxon>
        <taxon>Nectriaceae</taxon>
        <taxon>Neonectria</taxon>
    </lineage>
</organism>
<keyword evidence="4" id="KW-1185">Reference proteome</keyword>
<reference evidence="3 4" key="1">
    <citation type="submission" date="2015-09" db="EMBL/GenBank/DDBJ databases">
        <title>Draft genome of a European isolate of the apple canker pathogen Neonectria ditissima.</title>
        <authorList>
            <person name="Gomez-Cortecero A."/>
            <person name="Harrison R.J."/>
            <person name="Armitage A.D."/>
        </authorList>
    </citation>
    <scope>NUCLEOTIDE SEQUENCE [LARGE SCALE GENOMIC DNA]</scope>
    <source>
        <strain evidence="3 4">R09/05</strain>
    </source>
</reference>
<evidence type="ECO:0000313" key="3">
    <source>
        <dbReference type="EMBL" id="KPM34911.1"/>
    </source>
</evidence>
<dbReference type="EMBL" id="LKCW01000289">
    <property type="protein sequence ID" value="KPM34911.1"/>
    <property type="molecule type" value="Genomic_DNA"/>
</dbReference>
<evidence type="ECO:0000313" key="4">
    <source>
        <dbReference type="Proteomes" id="UP000050424"/>
    </source>
</evidence>
<sequence length="370" mass="41489">MFNFGIHTAATALWGVFFRNDVVLDDDLLAKEPERLASLVGPICAQMLEQLNYPGAPKLKGEAVEALLEYMHKRAVEIGVPLDTAISAKGFRLGYAEGLASPSPQLAHPNHPVDVQGYVGLFTWLVVQFDDIVGQSNEMVEEALLFQQRFFQGEKQPNNLLEGIAGLIREAHVHFDPVMANLLQISVLKFLTSNSLERHDGFQNMSVTRAGEQFPHFYRDMSGMNVAYSVFCYPKALYPDVGAFLEAIPDMAKFIDISNDVLSFYKEELGGDTRNYLHNRATCTGKSIITVLEEVNEETITAARRVEEILKGRGIYAQSWNESIRGYMAMHTTNPRYKLTDLGLGEEHPLAPFEHKIGEFFERKAQVIQA</sequence>
<comment type="similarity">
    <text evidence="1">Belongs to the trichodiene synthase family.</text>
</comment>
<gene>
    <name evidence="3" type="ORF">AK830_g11664</name>
</gene>
<dbReference type="SFLD" id="SFLDS00005">
    <property type="entry name" value="Isoprenoid_Synthase_Type_I"/>
    <property type="match status" value="1"/>
</dbReference>
<dbReference type="OrthoDB" id="2998174at2759"/>
<keyword evidence="2" id="KW-0456">Lyase</keyword>
<dbReference type="Pfam" id="PF06330">
    <property type="entry name" value="TRI5"/>
    <property type="match status" value="1"/>
</dbReference>
<dbReference type="Proteomes" id="UP000050424">
    <property type="component" value="Unassembled WGS sequence"/>
</dbReference>
<dbReference type="Gene3D" id="1.10.600.10">
    <property type="entry name" value="Farnesyl Diphosphate Synthase"/>
    <property type="match status" value="1"/>
</dbReference>
<dbReference type="GO" id="GO:0016838">
    <property type="term" value="F:carbon-oxygen lyase activity, acting on phosphates"/>
    <property type="evidence" value="ECO:0007669"/>
    <property type="project" value="InterPro"/>
</dbReference>
<dbReference type="AlphaFoldDB" id="A0A0P7B7E6"/>
<dbReference type="InterPro" id="IPR008949">
    <property type="entry name" value="Isoprenoid_synthase_dom_sf"/>
</dbReference>
<evidence type="ECO:0000256" key="1">
    <source>
        <dbReference type="ARBA" id="ARBA00007946"/>
    </source>
</evidence>
<dbReference type="STRING" id="78410.A0A0P7B7E6"/>
<evidence type="ECO:0000256" key="2">
    <source>
        <dbReference type="ARBA" id="ARBA00023239"/>
    </source>
</evidence>
<accession>A0A0P7B7E6</accession>
<proteinExistence type="inferred from homology"/>